<dbReference type="Proteomes" id="UP000184444">
    <property type="component" value="Unassembled WGS sequence"/>
</dbReference>
<protein>
    <recommendedName>
        <fullName evidence="4 12">Heme exporter protein D</fullName>
    </recommendedName>
</protein>
<evidence type="ECO:0000313" key="16">
    <source>
        <dbReference type="Proteomes" id="UP000580830"/>
    </source>
</evidence>
<evidence type="ECO:0000256" key="9">
    <source>
        <dbReference type="ARBA" id="ARBA00022748"/>
    </source>
</evidence>
<dbReference type="RefSeq" id="WP_200796444.1">
    <property type="nucleotide sequence ID" value="NZ_DAOKYZ010000026.1"/>
</dbReference>
<evidence type="ECO:0000256" key="11">
    <source>
        <dbReference type="ARBA" id="ARBA00023136"/>
    </source>
</evidence>
<evidence type="ECO:0000256" key="8">
    <source>
        <dbReference type="ARBA" id="ARBA00022692"/>
    </source>
</evidence>
<dbReference type="Proteomes" id="UP000580830">
    <property type="component" value="Unassembled WGS sequence"/>
</dbReference>
<proteinExistence type="inferred from homology"/>
<name>A0A1M7HKF1_9RHOB</name>
<dbReference type="InterPro" id="IPR007078">
    <property type="entry name" value="Haem_export_protD_CcmD"/>
</dbReference>
<evidence type="ECO:0000256" key="5">
    <source>
        <dbReference type="ARBA" id="ARBA00022448"/>
    </source>
</evidence>
<gene>
    <name evidence="13" type="primary">ccmD</name>
    <name evidence="13" type="ORF">GXX24_02350</name>
    <name evidence="14" type="ORF">SAMN05444389_106143</name>
</gene>
<evidence type="ECO:0000256" key="1">
    <source>
        <dbReference type="ARBA" id="ARBA00002442"/>
    </source>
</evidence>
<evidence type="ECO:0000256" key="10">
    <source>
        <dbReference type="ARBA" id="ARBA00022989"/>
    </source>
</evidence>
<keyword evidence="15" id="KW-1185">Reference proteome</keyword>
<evidence type="ECO:0000313" key="14">
    <source>
        <dbReference type="EMBL" id="SHM28813.1"/>
    </source>
</evidence>
<dbReference type="AlphaFoldDB" id="A0A1M7HKF1"/>
<evidence type="ECO:0000256" key="3">
    <source>
        <dbReference type="ARBA" id="ARBA00008741"/>
    </source>
</evidence>
<evidence type="ECO:0000256" key="2">
    <source>
        <dbReference type="ARBA" id="ARBA00004377"/>
    </source>
</evidence>
<dbReference type="Pfam" id="PF04995">
    <property type="entry name" value="CcmD"/>
    <property type="match status" value="1"/>
</dbReference>
<dbReference type="EMBL" id="FRCK01000006">
    <property type="protein sequence ID" value="SHM28813.1"/>
    <property type="molecule type" value="Genomic_DNA"/>
</dbReference>
<keyword evidence="9 12" id="KW-0201">Cytochrome c-type biogenesis</keyword>
<keyword evidence="11 12" id="KW-0472">Membrane</keyword>
<reference evidence="13 16" key="3">
    <citation type="journal article" date="2020" name="Biotechnol. Biofuels">
        <title>New insights from the biogas microbiome by comprehensive genome-resolved metagenomics of nearly 1600 species originating from multiple anaerobic digesters.</title>
        <authorList>
            <person name="Campanaro S."/>
            <person name="Treu L."/>
            <person name="Rodriguez-R L.M."/>
            <person name="Kovalovszki A."/>
            <person name="Ziels R.M."/>
            <person name="Maus I."/>
            <person name="Zhu X."/>
            <person name="Kougias P.G."/>
            <person name="Basile A."/>
            <person name="Luo G."/>
            <person name="Schluter A."/>
            <person name="Konstantinidis K.T."/>
            <person name="Angelidaki I."/>
        </authorList>
    </citation>
    <scope>NUCLEOTIDE SEQUENCE [LARGE SCALE GENOMIC DNA]</scope>
    <source>
        <strain evidence="13">AS04akNAM_125</strain>
    </source>
</reference>
<evidence type="ECO:0000256" key="12">
    <source>
        <dbReference type="RuleBase" id="RU363101"/>
    </source>
</evidence>
<dbReference type="GO" id="GO:0015886">
    <property type="term" value="P:heme transport"/>
    <property type="evidence" value="ECO:0007669"/>
    <property type="project" value="InterPro"/>
</dbReference>
<sequence>MMIELGRYAVPVLTAWGISAVLIVGLIVQTLAASARARRALEEVERRG</sequence>
<dbReference type="GO" id="GO:0017004">
    <property type="term" value="P:cytochrome complex assembly"/>
    <property type="evidence" value="ECO:0007669"/>
    <property type="project" value="UniProtKB-KW"/>
</dbReference>
<reference evidence="15" key="2">
    <citation type="submission" date="2016-11" db="EMBL/GenBank/DDBJ databases">
        <authorList>
            <person name="Varghese N."/>
            <person name="Submissions S."/>
        </authorList>
    </citation>
    <scope>NUCLEOTIDE SEQUENCE [LARGE SCALE GENOMIC DNA]</scope>
    <source>
        <strain evidence="15">DSM 6637</strain>
    </source>
</reference>
<keyword evidence="5 12" id="KW-0813">Transport</keyword>
<comment type="subcellular location">
    <subcellularLocation>
        <location evidence="2 12">Cell inner membrane</location>
        <topology evidence="2 12">Single-pass membrane protein</topology>
    </subcellularLocation>
</comment>
<keyword evidence="7 12" id="KW-0997">Cell inner membrane</keyword>
<evidence type="ECO:0000256" key="6">
    <source>
        <dbReference type="ARBA" id="ARBA00022475"/>
    </source>
</evidence>
<keyword evidence="6 12" id="KW-1003">Cell membrane</keyword>
<dbReference type="EMBL" id="DULP01000034">
    <property type="protein sequence ID" value="HHW32973.1"/>
    <property type="molecule type" value="Genomic_DNA"/>
</dbReference>
<keyword evidence="8 12" id="KW-0812">Transmembrane</keyword>
<dbReference type="GO" id="GO:0005886">
    <property type="term" value="C:plasma membrane"/>
    <property type="evidence" value="ECO:0007669"/>
    <property type="project" value="UniProtKB-SubCell"/>
</dbReference>
<feature type="transmembrane region" description="Helical" evidence="12">
    <location>
        <begin position="12"/>
        <end position="32"/>
    </location>
</feature>
<evidence type="ECO:0000256" key="7">
    <source>
        <dbReference type="ARBA" id="ARBA00022519"/>
    </source>
</evidence>
<dbReference type="NCBIfam" id="TIGR03141">
    <property type="entry name" value="cytochro_ccmD"/>
    <property type="match status" value="1"/>
</dbReference>
<reference evidence="14" key="1">
    <citation type="submission" date="2016-11" db="EMBL/GenBank/DDBJ databases">
        <authorList>
            <person name="Jaros S."/>
            <person name="Januszkiewicz K."/>
            <person name="Wedrychowicz H."/>
        </authorList>
    </citation>
    <scope>NUCLEOTIDE SEQUENCE [LARGE SCALE GENOMIC DNA]</scope>
    <source>
        <strain evidence="14">DSM 6637</strain>
    </source>
</reference>
<organism evidence="14 15">
    <name type="scientific">Paracoccus solventivorans</name>
    <dbReference type="NCBI Taxonomy" id="53463"/>
    <lineage>
        <taxon>Bacteria</taxon>
        <taxon>Pseudomonadati</taxon>
        <taxon>Pseudomonadota</taxon>
        <taxon>Alphaproteobacteria</taxon>
        <taxon>Rhodobacterales</taxon>
        <taxon>Paracoccaceae</taxon>
        <taxon>Paracoccus</taxon>
    </lineage>
</organism>
<accession>A0A1M7HKF1</accession>
<comment type="function">
    <text evidence="1 12">Required for the export of heme to the periplasm for the biogenesis of c-type cytochromes.</text>
</comment>
<keyword evidence="10 12" id="KW-1133">Transmembrane helix</keyword>
<evidence type="ECO:0000313" key="15">
    <source>
        <dbReference type="Proteomes" id="UP000184444"/>
    </source>
</evidence>
<evidence type="ECO:0000313" key="13">
    <source>
        <dbReference type="EMBL" id="HHW32973.1"/>
    </source>
</evidence>
<evidence type="ECO:0000256" key="4">
    <source>
        <dbReference type="ARBA" id="ARBA00016461"/>
    </source>
</evidence>
<comment type="similarity">
    <text evidence="3 12">Belongs to the CcmD/CycX/HelD family.</text>
</comment>